<dbReference type="PANTHER" id="PTHR11705:SF145">
    <property type="entry name" value="PEPTIDASE M14 CARBOXYPEPTIDASE A DOMAIN-CONTAINING PROTEIN"/>
    <property type="match status" value="1"/>
</dbReference>
<keyword evidence="5" id="KW-1185">Reference proteome</keyword>
<dbReference type="InterPro" id="IPR000834">
    <property type="entry name" value="Peptidase_M14"/>
</dbReference>
<comment type="cofactor">
    <cofactor evidence="1">
        <name>Zn(2+)</name>
        <dbReference type="ChEBI" id="CHEBI:29105"/>
    </cofactor>
</comment>
<accession>A0A1G9KDC4</accession>
<dbReference type="RefSeq" id="WP_093199642.1">
    <property type="nucleotide sequence ID" value="NZ_FNGS01000002.1"/>
</dbReference>
<evidence type="ECO:0000313" key="4">
    <source>
        <dbReference type="EMBL" id="SDL47721.1"/>
    </source>
</evidence>
<evidence type="ECO:0000256" key="1">
    <source>
        <dbReference type="ARBA" id="ARBA00001947"/>
    </source>
</evidence>
<evidence type="ECO:0000256" key="2">
    <source>
        <dbReference type="ARBA" id="ARBA00005988"/>
    </source>
</evidence>
<dbReference type="AlphaFoldDB" id="A0A1G9KDC4"/>
<organism evidence="4 5">
    <name type="scientific">Siphonobacter aquaeclarae</name>
    <dbReference type="NCBI Taxonomy" id="563176"/>
    <lineage>
        <taxon>Bacteria</taxon>
        <taxon>Pseudomonadati</taxon>
        <taxon>Bacteroidota</taxon>
        <taxon>Cytophagia</taxon>
        <taxon>Cytophagales</taxon>
        <taxon>Cytophagaceae</taxon>
        <taxon>Siphonobacter</taxon>
    </lineage>
</organism>
<dbReference type="PANTHER" id="PTHR11705">
    <property type="entry name" value="PROTEASE FAMILY M14 CARBOXYPEPTIDASE A,B"/>
    <property type="match status" value="1"/>
</dbReference>
<proteinExistence type="inferred from homology"/>
<dbReference type="STRING" id="563176.SAMN04488090_0979"/>
<sequence length="578" mass="66932">MKRHFLLALALLTMNEAYSQETIFERSAGQKTPTYEEGMAWFRQLDRQFPEMEIRQMGPTDSGEPLHLIVVSNDRNFDLAAQRKKGKTILLIDNAIHPGEPDGVDACQLLLRDLLGRKNGKKLPDNVVLCVIPFYNIDGTLNRNSHSRANQNGPDAYGFRANGRNYDLNRDFAKADSRNAASFAEIFHRVDPDVFVDTHVSNGADYQHVMTLITTQHNKLGGALGAFLHTQMEPYLYREMKRLGFPMTPYVTNFGPNVTKEGFSGFIDYPRYSTGFAALFQTIGFMPETHMLKPYRDRVKATYDLLTVFLTFTAEHGAAIRELRRKDREAVKTQSVFPLAWQKDAGRSDSIEFLGYEHGYKPSDVSGQPRLYYDRTKPFRMDVPYFDYFKPTLTATRPEAYIIPQAWWPVIERLKINGVAMQRMEKDMTLTVEVQRIESYQTSQRAYEGHYPHTDVKVSTSLQPIPFRKGDYIITCNQDKNRYLVEMLEPTSPEGFFAWNFFDSILQQKEGYSDYVFEDLAAGWLREHPELREKLEARKKEDAEFAKNGRAQLDFVYRNSPYYEPEHMRYPIFRVPVK</sequence>
<dbReference type="GO" id="GO:0005615">
    <property type="term" value="C:extracellular space"/>
    <property type="evidence" value="ECO:0007669"/>
    <property type="project" value="TreeGrafter"/>
</dbReference>
<keyword evidence="4" id="KW-0121">Carboxypeptidase</keyword>
<dbReference type="OrthoDB" id="9767214at2"/>
<reference evidence="4 5" key="1">
    <citation type="submission" date="2016-10" db="EMBL/GenBank/DDBJ databases">
        <authorList>
            <person name="de Groot N.N."/>
        </authorList>
    </citation>
    <scope>NUCLEOTIDE SEQUENCE [LARGE SCALE GENOMIC DNA]</scope>
    <source>
        <strain evidence="4 5">DSM 21668</strain>
    </source>
</reference>
<dbReference type="EMBL" id="FNGS01000002">
    <property type="protein sequence ID" value="SDL47721.1"/>
    <property type="molecule type" value="Genomic_DNA"/>
</dbReference>
<dbReference type="GO" id="GO:0006508">
    <property type="term" value="P:proteolysis"/>
    <property type="evidence" value="ECO:0007669"/>
    <property type="project" value="InterPro"/>
</dbReference>
<evidence type="ECO:0000313" key="5">
    <source>
        <dbReference type="Proteomes" id="UP000198901"/>
    </source>
</evidence>
<keyword evidence="4" id="KW-0645">Protease</keyword>
<feature type="domain" description="Peptidase M14" evidence="3">
    <location>
        <begin position="40"/>
        <end position="178"/>
    </location>
</feature>
<dbReference type="Proteomes" id="UP000198901">
    <property type="component" value="Unassembled WGS sequence"/>
</dbReference>
<dbReference type="Pfam" id="PF00246">
    <property type="entry name" value="Peptidase_M14"/>
    <property type="match status" value="1"/>
</dbReference>
<dbReference type="SUPFAM" id="SSF53187">
    <property type="entry name" value="Zn-dependent exopeptidases"/>
    <property type="match status" value="1"/>
</dbReference>
<dbReference type="Gene3D" id="3.40.630.10">
    <property type="entry name" value="Zn peptidases"/>
    <property type="match status" value="1"/>
</dbReference>
<evidence type="ECO:0000259" key="3">
    <source>
        <dbReference type="Pfam" id="PF00246"/>
    </source>
</evidence>
<dbReference type="GO" id="GO:0008270">
    <property type="term" value="F:zinc ion binding"/>
    <property type="evidence" value="ECO:0007669"/>
    <property type="project" value="InterPro"/>
</dbReference>
<comment type="similarity">
    <text evidence="2">Belongs to the peptidase M14 family.</text>
</comment>
<keyword evidence="4" id="KW-0378">Hydrolase</keyword>
<dbReference type="GO" id="GO:0004181">
    <property type="term" value="F:metallocarboxypeptidase activity"/>
    <property type="evidence" value="ECO:0007669"/>
    <property type="project" value="InterPro"/>
</dbReference>
<gene>
    <name evidence="4" type="ORF">SAMN04488090_0979</name>
</gene>
<protein>
    <submittedName>
        <fullName evidence="4">Zinc carboxypeptidase</fullName>
    </submittedName>
</protein>
<name>A0A1G9KDC4_9BACT</name>